<dbReference type="SUPFAM" id="SSF55326">
    <property type="entry name" value="PurM N-terminal domain-like"/>
    <property type="match status" value="2"/>
</dbReference>
<evidence type="ECO:0000313" key="11">
    <source>
        <dbReference type="Proteomes" id="UP000216411"/>
    </source>
</evidence>
<keyword evidence="11" id="KW-1185">Reference proteome</keyword>
<comment type="caution">
    <text evidence="10">The sequence shown here is derived from an EMBL/GenBank/DDBJ whole genome shotgun (WGS) entry which is preliminary data.</text>
</comment>
<dbReference type="Pfam" id="PF13507">
    <property type="entry name" value="GATase_5"/>
    <property type="match status" value="1"/>
</dbReference>
<dbReference type="FunFam" id="3.30.1330.10:FF:000013">
    <property type="entry name" value="Phosphoribosylformylglycinamidine synthase"/>
    <property type="match status" value="1"/>
</dbReference>
<dbReference type="SUPFAM" id="SSF52317">
    <property type="entry name" value="Class I glutamine amidotransferase-like"/>
    <property type="match status" value="1"/>
</dbReference>
<dbReference type="AlphaFoldDB" id="A0A255IBB8"/>
<dbReference type="EMBL" id="NOKA02000071">
    <property type="protein sequence ID" value="RDY29104.1"/>
    <property type="molecule type" value="Genomic_DNA"/>
</dbReference>
<accession>A0A255IBB8</accession>
<dbReference type="InterPro" id="IPR041609">
    <property type="entry name" value="PurL_linker"/>
</dbReference>
<dbReference type="GO" id="GO:0046872">
    <property type="term" value="F:metal ion binding"/>
    <property type="evidence" value="ECO:0007669"/>
    <property type="project" value="UniProtKB-KW"/>
</dbReference>
<dbReference type="SUPFAM" id="SSF56042">
    <property type="entry name" value="PurM C-terminal domain-like"/>
    <property type="match status" value="2"/>
</dbReference>
<evidence type="ECO:0000256" key="2">
    <source>
        <dbReference type="ARBA" id="ARBA00022723"/>
    </source>
</evidence>
<dbReference type="Pfam" id="PF02769">
    <property type="entry name" value="AIRS_C"/>
    <property type="match status" value="1"/>
</dbReference>
<evidence type="ECO:0000256" key="5">
    <source>
        <dbReference type="ARBA" id="ARBA00022840"/>
    </source>
</evidence>
<dbReference type="InterPro" id="IPR010918">
    <property type="entry name" value="PurM-like_C_dom"/>
</dbReference>
<reference evidence="9 12" key="2">
    <citation type="submission" date="2018-05" db="EMBL/GenBank/DDBJ databases">
        <title>Genomic Encyclopedia of Type Strains, Phase IV (KMG-IV): sequencing the most valuable type-strain genomes for metagenomic binning, comparative biology and taxonomic classification.</title>
        <authorList>
            <person name="Goeker M."/>
        </authorList>
    </citation>
    <scope>NUCLEOTIDE SEQUENCE [LARGE SCALE GENOMIC DNA]</scope>
    <source>
        <strain evidence="9 12">DSM 28816</strain>
    </source>
</reference>
<dbReference type="InterPro" id="IPR010141">
    <property type="entry name" value="FGAM_synthase"/>
</dbReference>
<evidence type="ECO:0000259" key="7">
    <source>
        <dbReference type="Pfam" id="PF02769"/>
    </source>
</evidence>
<organism evidence="10 11">
    <name type="scientific">Lachnotalea glycerini</name>
    <dbReference type="NCBI Taxonomy" id="1763509"/>
    <lineage>
        <taxon>Bacteria</taxon>
        <taxon>Bacillati</taxon>
        <taxon>Bacillota</taxon>
        <taxon>Clostridia</taxon>
        <taxon>Lachnospirales</taxon>
        <taxon>Lachnospiraceae</taxon>
        <taxon>Lachnotalea</taxon>
    </lineage>
</organism>
<dbReference type="InterPro" id="IPR029062">
    <property type="entry name" value="Class_I_gatase-like"/>
</dbReference>
<dbReference type="OrthoDB" id="9804441at2"/>
<evidence type="ECO:0000313" key="9">
    <source>
        <dbReference type="EMBL" id="PXV88358.1"/>
    </source>
</evidence>
<dbReference type="PANTHER" id="PTHR10099">
    <property type="entry name" value="PHOSPHORIBOSYLFORMYLGLYCINAMIDINE SYNTHASE"/>
    <property type="match status" value="1"/>
</dbReference>
<dbReference type="GO" id="GO:0006164">
    <property type="term" value="P:purine nucleotide biosynthetic process"/>
    <property type="evidence" value="ECO:0007669"/>
    <property type="project" value="UniProtKB-KW"/>
</dbReference>
<feature type="domain" description="PurM-like C-terminal" evidence="7">
    <location>
        <begin position="442"/>
        <end position="592"/>
    </location>
</feature>
<dbReference type="CDD" id="cd02204">
    <property type="entry name" value="PurL_repeat2"/>
    <property type="match status" value="1"/>
</dbReference>
<proteinExistence type="predicted"/>
<dbReference type="Pfam" id="PF18072">
    <property type="entry name" value="FGAR-AT_linker"/>
    <property type="match status" value="1"/>
</dbReference>
<keyword evidence="5" id="KW-0067">ATP-binding</keyword>
<dbReference type="GO" id="GO:0005524">
    <property type="term" value="F:ATP binding"/>
    <property type="evidence" value="ECO:0007669"/>
    <property type="project" value="UniProtKB-KW"/>
</dbReference>
<keyword evidence="2" id="KW-0479">Metal-binding</keyword>
<keyword evidence="3" id="KW-0547">Nucleotide-binding</keyword>
<dbReference type="InterPro" id="IPR036676">
    <property type="entry name" value="PurM-like_C_sf"/>
</dbReference>
<evidence type="ECO:0000259" key="8">
    <source>
        <dbReference type="Pfam" id="PF18072"/>
    </source>
</evidence>
<dbReference type="Gene3D" id="3.40.50.880">
    <property type="match status" value="1"/>
</dbReference>
<dbReference type="EC" id="6.3.5.3" evidence="10"/>
<dbReference type="CDD" id="cd02203">
    <property type="entry name" value="PurL_repeat1"/>
    <property type="match status" value="1"/>
</dbReference>
<evidence type="ECO:0000256" key="4">
    <source>
        <dbReference type="ARBA" id="ARBA00022755"/>
    </source>
</evidence>
<dbReference type="Proteomes" id="UP000216411">
    <property type="component" value="Unassembled WGS sequence"/>
</dbReference>
<protein>
    <submittedName>
        <fullName evidence="10">Phosphoribosylformylglycinamidine synthase</fullName>
        <ecNumber evidence="10">6.3.5.3</ecNumber>
    </submittedName>
</protein>
<dbReference type="Proteomes" id="UP000247523">
    <property type="component" value="Unassembled WGS sequence"/>
</dbReference>
<dbReference type="RefSeq" id="WP_094378251.1">
    <property type="nucleotide sequence ID" value="NZ_NOKA02000071.1"/>
</dbReference>
<dbReference type="Gene3D" id="3.90.650.10">
    <property type="entry name" value="PurM-like C-terminal domain"/>
    <property type="match status" value="2"/>
</dbReference>
<feature type="domain" description="Phosphoribosylformylglycinamidine synthase linker" evidence="8">
    <location>
        <begin position="179"/>
        <end position="228"/>
    </location>
</feature>
<evidence type="ECO:0000313" key="10">
    <source>
        <dbReference type="EMBL" id="RDY29104.1"/>
    </source>
</evidence>
<dbReference type="GO" id="GO:0004642">
    <property type="term" value="F:phosphoribosylformylglycinamidine synthase activity"/>
    <property type="evidence" value="ECO:0007669"/>
    <property type="project" value="UniProtKB-EC"/>
</dbReference>
<keyword evidence="4" id="KW-0658">Purine biosynthesis</keyword>
<evidence type="ECO:0000256" key="3">
    <source>
        <dbReference type="ARBA" id="ARBA00022741"/>
    </source>
</evidence>
<name>A0A255IBB8_9FIRM</name>
<dbReference type="PANTHER" id="PTHR10099:SF1">
    <property type="entry name" value="PHOSPHORIBOSYLFORMYLGLYCINAMIDINE SYNTHASE"/>
    <property type="match status" value="1"/>
</dbReference>
<dbReference type="NCBIfam" id="TIGR01857">
    <property type="entry name" value="FGAM-synthase"/>
    <property type="match status" value="1"/>
</dbReference>
<reference evidence="10" key="3">
    <citation type="submission" date="2018-07" db="EMBL/GenBank/DDBJ databases">
        <authorList>
            <person name="Quirk P.G."/>
            <person name="Krulwich T.A."/>
        </authorList>
    </citation>
    <scope>NUCLEOTIDE SEQUENCE</scope>
    <source>
        <strain evidence="10">CCRI-19302</strain>
    </source>
</reference>
<evidence type="ECO:0000256" key="1">
    <source>
        <dbReference type="ARBA" id="ARBA00022598"/>
    </source>
</evidence>
<reference evidence="10 11" key="1">
    <citation type="journal article" date="2017" name="Genome Announc.">
        <title>Draft Genome Sequence of a Sporulating and Motile Strain of Lachnotalea glycerini Isolated from Water in Quebec City, Canada.</title>
        <authorList>
            <person name="Maheux A.F."/>
            <person name="Boudreau D.K."/>
            <person name="Berube E."/>
            <person name="Boissinot M."/>
            <person name="Raymond F."/>
            <person name="Brodeur S."/>
            <person name="Corbeil J."/>
            <person name="Isabel S."/>
            <person name="Omar R.F."/>
            <person name="Bergeron M.G."/>
        </authorList>
    </citation>
    <scope>NUCLEOTIDE SEQUENCE [LARGE SCALE GENOMIC DNA]</scope>
    <source>
        <strain evidence="10 11">CCRI-19302</strain>
    </source>
</reference>
<dbReference type="GO" id="GO:0005737">
    <property type="term" value="C:cytoplasm"/>
    <property type="evidence" value="ECO:0007669"/>
    <property type="project" value="TreeGrafter"/>
</dbReference>
<dbReference type="EMBL" id="QICS01000008">
    <property type="protein sequence ID" value="PXV88358.1"/>
    <property type="molecule type" value="Genomic_DNA"/>
</dbReference>
<keyword evidence="1 10" id="KW-0436">Ligase</keyword>
<dbReference type="InterPro" id="IPR036921">
    <property type="entry name" value="PurM-like_N_sf"/>
</dbReference>
<evidence type="ECO:0000313" key="12">
    <source>
        <dbReference type="Proteomes" id="UP000247523"/>
    </source>
</evidence>
<keyword evidence="6" id="KW-0460">Magnesium</keyword>
<dbReference type="SMART" id="SM01211">
    <property type="entry name" value="GATase_5"/>
    <property type="match status" value="1"/>
</dbReference>
<sequence>MSVKRIYVEKKKPYAVKAKELKEEIENYLGINTVRAVRVLIRYDIENLSIETYQRACATVFSEPPVDYLYEESFEMEDDSNVFSVEYLPGQFDQRADSAVQCVKLLNEEEQPEIKTAVTYVIKGTITEEEFQRIKNFCINPVDSRETDLAKPKTLVTEFEEPADVIIFDGFKEMDKEKLKELYQSLNLAMTFKDFLHIHKYFKEEEKRNPTMTEIRVLDTYWSDHCRHTTFSTELKEVSFTEGYYKEPIIKTYEKYLADREELFKGREDKFVCLMDLALMAMRKLKADGKLQDLEESDEINACSIVVPVEIDGKEEEWLISFKNETHNHPTEIEPFGGAATCLGGAIRDPLSGRSYVYQAMRITGAADPTIPLDQTLKGKLAQRKIVTSAASGYSSYGNQIGLATGYVKEVYHPNYVAKRMEIGAVMGAAPRRNVIRENSDPGDIIILLGGRTGRDGCGGATGSSKVHTEESIETCGAEVQKGNAPTERKIQRLFRREEVSKLIKKCNDFGAGGVSVAIGELAEGLHIYLDKVPKKYAGLDGTEIAISESQERMAVVVDPMDVAKFLNYAKEENLEAIEVAKVTKESRLVMLWRDKEIVNINRAFLDTNGAHQETKVEITVPKEDNNYFKTEKVTDVKKKWLTTLKDLNVCSQKGLVEMFDASIGAGSVFMPYGGKYQLTKTQCMIAKLPVLKGKTNTVTMMSYGLDPYLSSWSPYHGAVYAILQSVAKIVAAGGDFKKIRFTFQEYFKRMTEDPKRWGEPFSALLGAYDAQMGFGLPSIGGKDSMSGTFQDIDVPPTLTSFAVDVANYQDIITPELKKAGNKLVKFTITRDEYDIPAYEKIMSLYDSIHTAIQDKVILSAYVADAYGVAPALSKMAFGNKFGVKINDNISPSELFAVEIGNIIAEVPQEKLDKLAGDYEIIGEVTDNHQFTYKDVVITIEEAIKAWTGTLENVFPTSSKVEQTKIKTGLFKSDSIYVAKNKIAKPTVFIPVFPGTNCEYDSLKAFENAGANVITKVFKNLDAKDIRDSVQEFESGIQKAQIIMFPGGFSAGDEPDGSAKFFATAFRNERIKEAVNQLIHQRDGLALGICNGFQALIKLGLVPYGEIVEQSSDSPTLTMNTIGRHISKMVYTKVVTNNSPWLIKAELGSTYCNPASHGEGRFVANEEWIKKLFENGQVATQYVDELGNPTMNEEWNPNGSYAAIEGITSPDGRILGKMAHAERRGEAVAINIYGEQDMKLFESGVEYFK</sequence>
<evidence type="ECO:0000256" key="6">
    <source>
        <dbReference type="ARBA" id="ARBA00022842"/>
    </source>
</evidence>
<gene>
    <name evidence="9" type="ORF">C8E03_10881</name>
    <name evidence="10" type="ORF">CG710_018700</name>
</gene>
<dbReference type="Gene3D" id="3.30.1330.10">
    <property type="entry name" value="PurM-like, N-terminal domain"/>
    <property type="match status" value="2"/>
</dbReference>